<dbReference type="KEGG" id="oxy:HCG48_07755"/>
<dbReference type="Pfam" id="PF01345">
    <property type="entry name" value="DUF11"/>
    <property type="match status" value="1"/>
</dbReference>
<feature type="domain" description="DUF11" evidence="3">
    <location>
        <begin position="500"/>
        <end position="620"/>
    </location>
</feature>
<feature type="compositionally biased region" description="Low complexity" evidence="1">
    <location>
        <begin position="755"/>
        <end position="766"/>
    </location>
</feature>
<feature type="compositionally biased region" description="Acidic residues" evidence="1">
    <location>
        <begin position="610"/>
        <end position="620"/>
    </location>
</feature>
<evidence type="ECO:0000256" key="1">
    <source>
        <dbReference type="SAM" id="MobiDB-lite"/>
    </source>
</evidence>
<gene>
    <name evidence="4" type="ORF">HCG48_07755</name>
</gene>
<evidence type="ECO:0000313" key="4">
    <source>
        <dbReference type="EMBL" id="QIZ70487.1"/>
    </source>
</evidence>
<evidence type="ECO:0000313" key="5">
    <source>
        <dbReference type="Proteomes" id="UP000500857"/>
    </source>
</evidence>
<evidence type="ECO:0000259" key="3">
    <source>
        <dbReference type="Pfam" id="PF01345"/>
    </source>
</evidence>
<organism evidence="4 5">
    <name type="scientific">Oxynema aestuarii AP17</name>
    <dbReference type="NCBI Taxonomy" id="2064643"/>
    <lineage>
        <taxon>Bacteria</taxon>
        <taxon>Bacillati</taxon>
        <taxon>Cyanobacteriota</taxon>
        <taxon>Cyanophyceae</taxon>
        <taxon>Oscillatoriophycideae</taxon>
        <taxon>Oscillatoriales</taxon>
        <taxon>Oscillatoriaceae</taxon>
        <taxon>Oxynema</taxon>
        <taxon>Oxynema aestuarii</taxon>
    </lineage>
</organism>
<protein>
    <submittedName>
        <fullName evidence="4">DUF11 domain-containing protein</fullName>
    </submittedName>
</protein>
<evidence type="ECO:0000256" key="2">
    <source>
        <dbReference type="SAM" id="SignalP"/>
    </source>
</evidence>
<dbReference type="RefSeq" id="WP_168568642.1">
    <property type="nucleotide sequence ID" value="NZ_CP051167.1"/>
</dbReference>
<feature type="signal peptide" evidence="2">
    <location>
        <begin position="1"/>
        <end position="25"/>
    </location>
</feature>
<dbReference type="InterPro" id="IPR013783">
    <property type="entry name" value="Ig-like_fold"/>
</dbReference>
<dbReference type="InterPro" id="IPR047589">
    <property type="entry name" value="DUF11_rpt"/>
</dbReference>
<feature type="region of interest" description="Disordered" evidence="1">
    <location>
        <begin position="911"/>
        <end position="949"/>
    </location>
</feature>
<dbReference type="AlphaFoldDB" id="A0A6H1TWG0"/>
<feature type="region of interest" description="Disordered" evidence="1">
    <location>
        <begin position="600"/>
        <end position="637"/>
    </location>
</feature>
<keyword evidence="5" id="KW-1185">Reference proteome</keyword>
<feature type="region of interest" description="Disordered" evidence="1">
    <location>
        <begin position="745"/>
        <end position="793"/>
    </location>
</feature>
<feature type="compositionally biased region" description="Acidic residues" evidence="1">
    <location>
        <begin position="768"/>
        <end position="777"/>
    </location>
</feature>
<sequence>MKRTAKSSFLLPLALLLFGALPAHAEGSRELTANGGDRPFLEFRQPTLTFAGIPFRTTIQVFVQAGETIDLGSSAIGIGPFGDIILRPPNGGSLSCLNDLGGNGFIADRDAENAGPFNAVTNTNADAFTPCTVSAAQTTAGGTGVWEVDFVSPDPSGGGPPNTGNTNVNNDWAPQTAANGFVAAWDVTVRDSSNNPIPGRAFANYLALNMGANGRSAQSEVIVQTRDGYRYRVNLNGLDPAGFLFFSNNKGFQNTEGQPLYRSVQLGPQLEFALPAGVDLQRPNEPDDEIAGDFTYDIFFNNPDSLLQLPTLSLNNITDFRFEGAEADTSGQAGTTPLGGSFKFTPPSPGNAVIQIDANNNGVFTDPEDVEIIEFVSGGIEAEVFWDGIDGTGTPVPPSNVPYQAQLQFTFGEVHFPFIDPENSNGIIIERLNPSLDSTIFFNDDTTTEPGPIDNNEIDSISGTHGFSNDFGDVKGIDRWSFFIPDPLELQGGITIAAADLEITKTHTPEPLVAGGNITYTIVVTNNGPNDVTDVPVTDEIPTVISEVTWTCTISGNGSCGEASGTGNAIATTASLENGASATYTVTGILDTNATGVLTNTATVERPDDVSDPDNDDNDNNNDNNRSETAVDTTTIEAPNPVLGVAKAAGTPIYNGDGTFTIPYTIVVENLGNLPLNDVQITEDLSAVFTGVNSFNVVANSISSPDGLSVNQNFDGQGNNNLLAANNTLAVGDIRTIEFQVTVNPGANFGPYNNTATASGTTPGGTEVTDDSTDGNDADPNGDGTPDENEQTTVTLSPQPLLGVAKAAGTPVNNGDGTFTIPYTIQVENLGNVAIEDLQVVENLTNTFSGVSSFTVVSNSLTSPSGLVVNSNFNGQGNNNLLATGNTLAVGATATISFEVTVTPGTNFGPYNNTATASGTGPDGTPVEDDSTDGNDVDPDGDGTPDEDVPTTVSLLAPPDGRANLRLVKRVTAINDRTFIDIVDDPNLDDNAPSWPGNYLQGRIDVPDVFPGDEVEYTIYFMSDGEVSANNVRICDLVPLNQTFVPNGFNGLAQAGGGFGGVNRGVAIAFGLNAPLSYTNANDGDIARFFTPGNFVPVPPGGAAPQPCPAVNNSANGNGAIVIELGDLPSVADDPQRAFGFIRFRATVD</sequence>
<feature type="chain" id="PRO_5026084436" evidence="2">
    <location>
        <begin position="26"/>
        <end position="1149"/>
    </location>
</feature>
<dbReference type="PANTHER" id="PTHR34819:SF3">
    <property type="entry name" value="CELL SURFACE PROTEIN"/>
    <property type="match status" value="1"/>
</dbReference>
<dbReference type="EMBL" id="CP051167">
    <property type="protein sequence ID" value="QIZ70487.1"/>
    <property type="molecule type" value="Genomic_DNA"/>
</dbReference>
<dbReference type="InterPro" id="IPR051172">
    <property type="entry name" value="Chlamydia_OmcB"/>
</dbReference>
<name>A0A6H1TWG0_9CYAN</name>
<dbReference type="NCBIfam" id="TIGR01451">
    <property type="entry name" value="B_ant_repeat"/>
    <property type="match status" value="2"/>
</dbReference>
<dbReference type="PANTHER" id="PTHR34819">
    <property type="entry name" value="LARGE CYSTEINE-RICH PERIPLASMIC PROTEIN OMCB"/>
    <property type="match status" value="1"/>
</dbReference>
<keyword evidence="2" id="KW-0732">Signal</keyword>
<feature type="compositionally biased region" description="Polar residues" evidence="1">
    <location>
        <begin position="627"/>
        <end position="637"/>
    </location>
</feature>
<dbReference type="Gene3D" id="2.60.40.10">
    <property type="entry name" value="Immunoglobulins"/>
    <property type="match status" value="1"/>
</dbReference>
<dbReference type="Proteomes" id="UP000500857">
    <property type="component" value="Chromosome"/>
</dbReference>
<reference evidence="4 5" key="1">
    <citation type="submission" date="2020-04" db="EMBL/GenBank/DDBJ databases">
        <authorList>
            <person name="Basu S."/>
            <person name="Maruthanayagam V."/>
            <person name="Chakraborty S."/>
            <person name="Pramanik A."/>
            <person name="Mukherjee J."/>
            <person name="Brink B."/>
        </authorList>
    </citation>
    <scope>NUCLEOTIDE SEQUENCE [LARGE SCALE GENOMIC DNA]</scope>
    <source>
        <strain evidence="4 5">AP17</strain>
    </source>
</reference>
<proteinExistence type="predicted"/>
<accession>A0A6H1TWG0</accession>
<dbReference type="InterPro" id="IPR001434">
    <property type="entry name" value="OmcB-like_DUF11"/>
</dbReference>
<feature type="compositionally biased region" description="Acidic residues" evidence="1">
    <location>
        <begin position="926"/>
        <end position="949"/>
    </location>
</feature>